<accession>E3RTT5</accession>
<dbReference type="KEGG" id="pte:PTT_12439"/>
<proteinExistence type="predicted"/>
<dbReference type="InterPro" id="IPR012337">
    <property type="entry name" value="RNaseH-like_sf"/>
</dbReference>
<reference evidence="1 2" key="1">
    <citation type="journal article" date="2010" name="Genome Biol.">
        <title>A first genome assembly of the barley fungal pathogen Pyrenophora teres f. teres.</title>
        <authorList>
            <person name="Ellwood S.R."/>
            <person name="Liu Z."/>
            <person name="Syme R.A."/>
            <person name="Lai Z."/>
            <person name="Hane J.K."/>
            <person name="Keiper F."/>
            <person name="Moffat C.S."/>
            <person name="Oliver R.P."/>
            <person name="Friesen T.L."/>
        </authorList>
    </citation>
    <scope>NUCLEOTIDE SEQUENCE [LARGE SCALE GENOMIC DNA]</scope>
    <source>
        <strain evidence="1 2">0-1</strain>
    </source>
</reference>
<dbReference type="SUPFAM" id="SSF53098">
    <property type="entry name" value="Ribonuclease H-like"/>
    <property type="match status" value="1"/>
</dbReference>
<name>E3RTT5_PYRTT</name>
<protein>
    <submittedName>
        <fullName evidence="1">Uncharacterized protein</fullName>
    </submittedName>
</protein>
<sequence length="72" mass="8715">MRLDANLPWELWPEVVRSAVYLYNRTPRYSNRWRSPYEEFFTRVAYQIGVAFAITDNTKRHKGRLQRLNPKA</sequence>
<dbReference type="OrthoDB" id="4927330at2759"/>
<evidence type="ECO:0000313" key="2">
    <source>
        <dbReference type="Proteomes" id="UP000001067"/>
    </source>
</evidence>
<evidence type="ECO:0000313" key="1">
    <source>
        <dbReference type="EMBL" id="EFQ90864.1"/>
    </source>
</evidence>
<dbReference type="Proteomes" id="UP000001067">
    <property type="component" value="Unassembled WGS sequence"/>
</dbReference>
<dbReference type="AlphaFoldDB" id="E3RTT5"/>
<keyword evidence="2" id="KW-1185">Reference proteome</keyword>
<dbReference type="HOGENOM" id="CLU_202048_0_0_1"/>
<dbReference type="EMBL" id="GL535024">
    <property type="protein sequence ID" value="EFQ90864.1"/>
    <property type="molecule type" value="Genomic_DNA"/>
</dbReference>
<organism evidence="2">
    <name type="scientific">Pyrenophora teres f. teres (strain 0-1)</name>
    <name type="common">Barley net blotch fungus</name>
    <name type="synonym">Drechslera teres f. teres</name>
    <dbReference type="NCBI Taxonomy" id="861557"/>
    <lineage>
        <taxon>Eukaryota</taxon>
        <taxon>Fungi</taxon>
        <taxon>Dikarya</taxon>
        <taxon>Ascomycota</taxon>
        <taxon>Pezizomycotina</taxon>
        <taxon>Dothideomycetes</taxon>
        <taxon>Pleosporomycetidae</taxon>
        <taxon>Pleosporales</taxon>
        <taxon>Pleosporineae</taxon>
        <taxon>Pleosporaceae</taxon>
        <taxon>Pyrenophora</taxon>
    </lineage>
</organism>
<gene>
    <name evidence="1" type="ORF">PTT_12439</name>
</gene>